<feature type="domain" description="MULE transposase" evidence="2">
    <location>
        <begin position="308"/>
        <end position="394"/>
    </location>
</feature>
<dbReference type="OrthoDB" id="2506563at2759"/>
<feature type="region of interest" description="Disordered" evidence="1">
    <location>
        <begin position="1"/>
        <end position="35"/>
    </location>
</feature>
<dbReference type="Pfam" id="PF10551">
    <property type="entry name" value="MULE"/>
    <property type="match status" value="1"/>
</dbReference>
<comment type="caution">
    <text evidence="3">The sequence shown here is derived from an EMBL/GenBank/DDBJ whole genome shotgun (WGS) entry which is preliminary data.</text>
</comment>
<dbReference type="EMBL" id="PGCJ01000011">
    <property type="protein sequence ID" value="PLW57367.1"/>
    <property type="molecule type" value="Genomic_DNA"/>
</dbReference>
<keyword evidence="4" id="KW-1185">Reference proteome</keyword>
<accession>A0A2N5W553</accession>
<dbReference type="PANTHER" id="PTHR47718:SF10">
    <property type="entry name" value="PROTEIN FAR1-RELATED SEQUENCE"/>
    <property type="match status" value="1"/>
</dbReference>
<dbReference type="InterPro" id="IPR018289">
    <property type="entry name" value="MULE_transposase_dom"/>
</dbReference>
<name>A0A2N5W553_9BASI</name>
<dbReference type="PANTHER" id="PTHR47718">
    <property type="entry name" value="OS01G0519700 PROTEIN"/>
    <property type="match status" value="1"/>
</dbReference>
<evidence type="ECO:0000313" key="3">
    <source>
        <dbReference type="EMBL" id="PLW57367.1"/>
    </source>
</evidence>
<organism evidence="3 4">
    <name type="scientific">Puccinia coronata f. sp. avenae</name>
    <dbReference type="NCBI Taxonomy" id="200324"/>
    <lineage>
        <taxon>Eukaryota</taxon>
        <taxon>Fungi</taxon>
        <taxon>Dikarya</taxon>
        <taxon>Basidiomycota</taxon>
        <taxon>Pucciniomycotina</taxon>
        <taxon>Pucciniomycetes</taxon>
        <taxon>Pucciniales</taxon>
        <taxon>Pucciniaceae</taxon>
        <taxon>Puccinia</taxon>
    </lineage>
</organism>
<evidence type="ECO:0000313" key="4">
    <source>
        <dbReference type="Proteomes" id="UP000235388"/>
    </source>
</evidence>
<evidence type="ECO:0000259" key="2">
    <source>
        <dbReference type="Pfam" id="PF10551"/>
    </source>
</evidence>
<reference evidence="3 4" key="1">
    <citation type="submission" date="2017-11" db="EMBL/GenBank/DDBJ databases">
        <title>De novo assembly and phasing of dikaryotic genomes from two isolates of Puccinia coronata f. sp. avenae, the causal agent of oat crown rust.</title>
        <authorList>
            <person name="Miller M.E."/>
            <person name="Zhang Y."/>
            <person name="Omidvar V."/>
            <person name="Sperschneider J."/>
            <person name="Schwessinger B."/>
            <person name="Raley C."/>
            <person name="Palmer J.M."/>
            <person name="Garnica D."/>
            <person name="Upadhyaya N."/>
            <person name="Rathjen J."/>
            <person name="Taylor J.M."/>
            <person name="Park R.F."/>
            <person name="Dodds P.N."/>
            <person name="Hirsch C.D."/>
            <person name="Kianian S.F."/>
            <person name="Figueroa M."/>
        </authorList>
    </citation>
    <scope>NUCLEOTIDE SEQUENCE [LARGE SCALE GENOMIC DNA]</scope>
    <source>
        <strain evidence="3">12NC29</strain>
    </source>
</reference>
<evidence type="ECO:0000256" key="1">
    <source>
        <dbReference type="SAM" id="MobiDB-lite"/>
    </source>
</evidence>
<dbReference type="STRING" id="200324.A0A2N5W553"/>
<dbReference type="Proteomes" id="UP000235388">
    <property type="component" value="Unassembled WGS sequence"/>
</dbReference>
<gene>
    <name evidence="3" type="ORF">PCANC_01822</name>
</gene>
<dbReference type="AlphaFoldDB" id="A0A2N5W553"/>
<proteinExistence type="predicted"/>
<sequence length="416" mass="46881">MLPNAASTPTSAGVTVPPEVWAQPSVSPSNDSHDEEEALEATLALSPRPINSIPPIDTIITSPACKNNINTSSPTGWITKLNEYNYSTGKPLDPPPCAQFLTMDDLLHFCHMWAKEHGYVVFKVHSNANKNVYIRCDCLGKYCGTIMNPSRRKAATSKIMCPFEVKGSIPTSKKITNKTWTLEIRHGKHNHEASSKPSSHTSHKKLLPEQYKEIRKLLQLNLKPAQILLQLQTLDNETYATNKTVSNALQKIRRKDLDGWSPIEALVCVLKETNWSYDVKVKDDGVVQNLFFAHPGSIHLTWINHHVALLDSTYKTNRYQLPLLLVIGQSASNWLFSIAFCFLACEDSDSYIWVINNLKKHIWRLQRIPKVFITDCNNALHGSLAEVFPCSQANLYPWKEFMSLWGQVTCAKTAEI</sequence>
<protein>
    <recommendedName>
        <fullName evidence="2">MULE transposase domain-containing protein</fullName>
    </recommendedName>
</protein>
<feature type="compositionally biased region" description="Polar residues" evidence="1">
    <location>
        <begin position="1"/>
        <end position="13"/>
    </location>
</feature>